<keyword evidence="2" id="KW-1185">Reference proteome</keyword>
<evidence type="ECO:0000313" key="1">
    <source>
        <dbReference type="EMBL" id="KAK7295623.1"/>
    </source>
</evidence>
<protein>
    <submittedName>
        <fullName evidence="1">Uncharacterized protein</fullName>
    </submittedName>
</protein>
<dbReference type="AlphaFoldDB" id="A0AAN9PED3"/>
<reference evidence="1 2" key="1">
    <citation type="submission" date="2024-01" db="EMBL/GenBank/DDBJ databases">
        <title>The genomes of 5 underutilized Papilionoideae crops provide insights into root nodulation and disease resistance.</title>
        <authorList>
            <person name="Yuan L."/>
        </authorList>
    </citation>
    <scope>NUCLEOTIDE SEQUENCE [LARGE SCALE GENOMIC DNA]</scope>
    <source>
        <strain evidence="1">LY-2023</strain>
        <tissue evidence="1">Leaf</tissue>
    </source>
</reference>
<dbReference type="EMBL" id="JAYKXN010000004">
    <property type="protein sequence ID" value="KAK7295623.1"/>
    <property type="molecule type" value="Genomic_DNA"/>
</dbReference>
<sequence length="85" mass="9898">MNCWHRQRSPIKSMTTCKFMQKKPPKKFVKIYVLVPATASHLFQQKLMFESVRVIDNKFTEGMGLEEDKGSTWQAHCANNFGAWC</sequence>
<organism evidence="1 2">
    <name type="scientific">Clitoria ternatea</name>
    <name type="common">Butterfly pea</name>
    <dbReference type="NCBI Taxonomy" id="43366"/>
    <lineage>
        <taxon>Eukaryota</taxon>
        <taxon>Viridiplantae</taxon>
        <taxon>Streptophyta</taxon>
        <taxon>Embryophyta</taxon>
        <taxon>Tracheophyta</taxon>
        <taxon>Spermatophyta</taxon>
        <taxon>Magnoliopsida</taxon>
        <taxon>eudicotyledons</taxon>
        <taxon>Gunneridae</taxon>
        <taxon>Pentapetalae</taxon>
        <taxon>rosids</taxon>
        <taxon>fabids</taxon>
        <taxon>Fabales</taxon>
        <taxon>Fabaceae</taxon>
        <taxon>Papilionoideae</taxon>
        <taxon>50 kb inversion clade</taxon>
        <taxon>NPAAA clade</taxon>
        <taxon>indigoferoid/millettioid clade</taxon>
        <taxon>Phaseoleae</taxon>
        <taxon>Clitoria</taxon>
    </lineage>
</organism>
<name>A0AAN9PED3_CLITE</name>
<evidence type="ECO:0000313" key="2">
    <source>
        <dbReference type="Proteomes" id="UP001359559"/>
    </source>
</evidence>
<gene>
    <name evidence="1" type="ORF">RJT34_18534</name>
</gene>
<dbReference type="Proteomes" id="UP001359559">
    <property type="component" value="Unassembled WGS sequence"/>
</dbReference>
<accession>A0AAN9PED3</accession>
<proteinExistence type="predicted"/>
<comment type="caution">
    <text evidence="1">The sequence shown here is derived from an EMBL/GenBank/DDBJ whole genome shotgun (WGS) entry which is preliminary data.</text>
</comment>